<reference evidence="1 2" key="1">
    <citation type="journal article" date="2015" name="Mol. Plant Microbe Interact.">
        <title>Genome, transcriptome, and functional analyses of Penicillium expansum provide new insights into secondary metabolism and pathogenicity.</title>
        <authorList>
            <person name="Ballester A.R."/>
            <person name="Marcet-Houben M."/>
            <person name="Levin E."/>
            <person name="Sela N."/>
            <person name="Selma-Lazaro C."/>
            <person name="Carmona L."/>
            <person name="Wisniewski M."/>
            <person name="Droby S."/>
            <person name="Gonzalez-Candelas L."/>
            <person name="Gabaldon T."/>
        </authorList>
    </citation>
    <scope>NUCLEOTIDE SEQUENCE [LARGE SCALE GENOMIC DNA]</scope>
    <source>
        <strain evidence="1 2">MD-8</strain>
    </source>
</reference>
<dbReference type="VEuPathDB" id="FungiDB:PEXP_031860"/>
<dbReference type="GeneID" id="27681639"/>
<evidence type="ECO:0000313" key="2">
    <source>
        <dbReference type="Proteomes" id="UP000030143"/>
    </source>
</evidence>
<dbReference type="EMBL" id="JQFZ01000209">
    <property type="protein sequence ID" value="KGO54964.1"/>
    <property type="molecule type" value="Genomic_DNA"/>
</dbReference>
<keyword evidence="2" id="KW-1185">Reference proteome</keyword>
<comment type="caution">
    <text evidence="1">The sequence shown here is derived from an EMBL/GenBank/DDBJ whole genome shotgun (WGS) entry which is preliminary data.</text>
</comment>
<dbReference type="HOGENOM" id="CLU_2688565_0_0_1"/>
<dbReference type="RefSeq" id="XP_016597239.1">
    <property type="nucleotide sequence ID" value="XM_016746219.1"/>
</dbReference>
<evidence type="ECO:0000313" key="1">
    <source>
        <dbReference type="EMBL" id="KGO54964.1"/>
    </source>
</evidence>
<protein>
    <submittedName>
        <fullName evidence="1">Uncharacterized protein</fullName>
    </submittedName>
</protein>
<sequence length="74" mass="8680">MNVRRRGPSIWNFSASKPDFYRRKHTVGISSPDSVHRKLKIQFQDHYDNPRGKGRSLVIPRNQTEYGVVDLKLQ</sequence>
<dbReference type="Proteomes" id="UP000030143">
    <property type="component" value="Unassembled WGS sequence"/>
</dbReference>
<proteinExistence type="predicted"/>
<dbReference type="OrthoDB" id="10478047at2759"/>
<gene>
    <name evidence="1" type="ORF">PEX2_089490</name>
</gene>
<dbReference type="AlphaFoldDB" id="A0A0A2KUA0"/>
<organism evidence="1 2">
    <name type="scientific">Penicillium expansum</name>
    <name type="common">Blue mold rot fungus</name>
    <dbReference type="NCBI Taxonomy" id="27334"/>
    <lineage>
        <taxon>Eukaryota</taxon>
        <taxon>Fungi</taxon>
        <taxon>Dikarya</taxon>
        <taxon>Ascomycota</taxon>
        <taxon>Pezizomycotina</taxon>
        <taxon>Eurotiomycetes</taxon>
        <taxon>Eurotiomycetidae</taxon>
        <taxon>Eurotiales</taxon>
        <taxon>Aspergillaceae</taxon>
        <taxon>Penicillium</taxon>
    </lineage>
</organism>
<accession>A0A0A2KUA0</accession>
<name>A0A0A2KUA0_PENEN</name>